<gene>
    <name evidence="1" type="ORF">GQ466_22585</name>
</gene>
<accession>A0A6I4W7R4</accession>
<reference evidence="1 2" key="1">
    <citation type="submission" date="2019-12" db="EMBL/GenBank/DDBJ databases">
        <title>Nocardia macrotermitis sp. nov. and Nocardia aurantia sp. nov., isolated from the gut of the fungus growing-termite Macrotermes natalensis.</title>
        <authorList>
            <person name="Christine B."/>
            <person name="Rene B."/>
        </authorList>
    </citation>
    <scope>NUCLEOTIDE SEQUENCE [LARGE SCALE GENOMIC DNA]</scope>
    <source>
        <strain evidence="1 2">DSM 102126</strain>
    </source>
</reference>
<dbReference type="Proteomes" id="UP000431901">
    <property type="component" value="Unassembled WGS sequence"/>
</dbReference>
<dbReference type="Pfam" id="PF11583">
    <property type="entry name" value="AurF"/>
    <property type="match status" value="1"/>
</dbReference>
<sequence length="294" mass="32952">MARDRETVALRLLRSAARASFDPDAELDWTAPFDKEKPFLPFERVSLYGTPFWDGLTHAQRVELSRHELASVSAAGIWLEMCLMQLFLRFLYDVDPRTAHAQFGLTEVGDETRHVVMFAKLMERLGTPVYGPPAPVRNVGRLFKALGSGPSMWAVFLVGEEIFDRMQRAAMADPLVQPLIREISRIHVVEEARHVRYARAEIERSVRGLGRTALARHRLVAAVGATATLEFMIDPEVYRCVGLEPAEGRAMALANPHHLATRHWLGSKIVPFLDELGLISGPGAALWRRAGLIR</sequence>
<proteinExistence type="predicted"/>
<comment type="caution">
    <text evidence="1">The sequence shown here is derived from an EMBL/GenBank/DDBJ whole genome shotgun (WGS) entry which is preliminary data.</text>
</comment>
<organism evidence="1 2">
    <name type="scientific">Actinomadura rayongensis</name>
    <dbReference type="NCBI Taxonomy" id="1429076"/>
    <lineage>
        <taxon>Bacteria</taxon>
        <taxon>Bacillati</taxon>
        <taxon>Actinomycetota</taxon>
        <taxon>Actinomycetes</taxon>
        <taxon>Streptosporangiales</taxon>
        <taxon>Thermomonosporaceae</taxon>
        <taxon>Actinomadura</taxon>
    </lineage>
</organism>
<dbReference type="InterPro" id="IPR012348">
    <property type="entry name" value="RNR-like"/>
</dbReference>
<name>A0A6I4W7R4_9ACTN</name>
<keyword evidence="2" id="KW-1185">Reference proteome</keyword>
<evidence type="ECO:0000313" key="1">
    <source>
        <dbReference type="EMBL" id="MXQ66809.1"/>
    </source>
</evidence>
<dbReference type="Gene3D" id="1.10.620.20">
    <property type="entry name" value="Ribonucleotide Reductase, subunit A"/>
    <property type="match status" value="1"/>
</dbReference>
<dbReference type="GO" id="GO:0016491">
    <property type="term" value="F:oxidoreductase activity"/>
    <property type="evidence" value="ECO:0007669"/>
    <property type="project" value="InterPro"/>
</dbReference>
<evidence type="ECO:0000313" key="2">
    <source>
        <dbReference type="Proteomes" id="UP000431901"/>
    </source>
</evidence>
<dbReference type="AlphaFoldDB" id="A0A6I4W7R4"/>
<dbReference type="OrthoDB" id="786532at2"/>
<dbReference type="SUPFAM" id="SSF47240">
    <property type="entry name" value="Ferritin-like"/>
    <property type="match status" value="1"/>
</dbReference>
<dbReference type="EMBL" id="WUTW01000005">
    <property type="protein sequence ID" value="MXQ66809.1"/>
    <property type="molecule type" value="Genomic_DNA"/>
</dbReference>
<protein>
    <submittedName>
        <fullName evidence="1">Diiron oxygenase</fullName>
    </submittedName>
</protein>
<dbReference type="InterPro" id="IPR025859">
    <property type="entry name" value="AurF/CmlI"/>
</dbReference>
<dbReference type="InterPro" id="IPR009078">
    <property type="entry name" value="Ferritin-like_SF"/>
</dbReference>